<protein>
    <submittedName>
        <fullName evidence="1">Uncharacterized protein</fullName>
    </submittedName>
</protein>
<sequence length="460" mass="52090">MASSEAAGDEVADALLARPGSRAQTPDSRILDSLDRRTYCGFQVDSNRLELYNKAAKARPFVVYDEKSVGRRTGPQSLLKAHVENQKRRVQGFSAVPLAPKNTKTLAGIETYLPYTRVGEPPVSEGWMRGCVQSTGTFPSTIQAPHKPRAVQTYVDRETYIHVPRPTRAILSRFQIAFESKRIEEGDGGAIAHKYRGAGKALGFWKNRAMGQAFRNWLEYHKMAQAKKAIIRNALNFFLNAETRAKAVFFEGWKEFHAGVQRLKHIAVRMMQSKMAAAFDQWVAVWQDGCNVDDHNKAMRLFFRRVAGSAFTGWKSVYLGSKAFRLEMERREELHAEQMAHDAARQALYDRIVLEKREEAEDYAAVHVGYLVSGPKTCTECGLPIHVDGLIMVQNYGRDQCHSQCVQHTEKCAVIHLGRIEVGHMPLIKDIFNIKRFVSQANRCDAETHDGRFIRINYIS</sequence>
<dbReference type="EMBL" id="HBFA01005297">
    <property type="protein sequence ID" value="CAD8652903.1"/>
    <property type="molecule type" value="Transcribed_RNA"/>
</dbReference>
<evidence type="ECO:0000313" key="1">
    <source>
        <dbReference type="EMBL" id="CAD8652903.1"/>
    </source>
</evidence>
<reference evidence="1" key="1">
    <citation type="submission" date="2021-01" db="EMBL/GenBank/DDBJ databases">
        <authorList>
            <person name="Corre E."/>
            <person name="Pelletier E."/>
            <person name="Niang G."/>
            <person name="Scheremetjew M."/>
            <person name="Finn R."/>
            <person name="Kale V."/>
            <person name="Holt S."/>
            <person name="Cochrane G."/>
            <person name="Meng A."/>
            <person name="Brown T."/>
            <person name="Cohen L."/>
        </authorList>
    </citation>
    <scope>NUCLEOTIDE SEQUENCE</scope>
    <source>
        <strain evidence="1">CCMP722</strain>
    </source>
</reference>
<accession>A0A7S0QWT3</accession>
<gene>
    <name evidence="1" type="ORF">POBO1169_LOCUS2709</name>
</gene>
<organism evidence="1">
    <name type="scientific">Pyramimonas obovata</name>
    <dbReference type="NCBI Taxonomy" id="1411642"/>
    <lineage>
        <taxon>Eukaryota</taxon>
        <taxon>Viridiplantae</taxon>
        <taxon>Chlorophyta</taxon>
        <taxon>Pyramimonadophyceae</taxon>
        <taxon>Pyramimonadales</taxon>
        <taxon>Pyramimonadaceae</taxon>
        <taxon>Pyramimonas</taxon>
        <taxon>Pyramimonas incertae sedis</taxon>
    </lineage>
</organism>
<proteinExistence type="predicted"/>
<dbReference type="AlphaFoldDB" id="A0A7S0QWT3"/>
<name>A0A7S0QWT3_9CHLO</name>